<name>A0A385UJF3_9CAUD</name>
<dbReference type="Proteomes" id="UP000279330">
    <property type="component" value="Segment"/>
</dbReference>
<reference evidence="1 2" key="1">
    <citation type="submission" date="2018-08" db="EMBL/GenBank/DDBJ databases">
        <authorList>
            <person name="Miller G.E."/>
            <person name="Abrahams R."/>
            <person name="Bazan D.C."/>
            <person name="Beglau B.C."/>
            <person name="Blaylock E.C."/>
            <person name="Choi J.D."/>
            <person name="Grewal S.K."/>
            <person name="Hernandez E.V."/>
            <person name="Kim D.J."/>
            <person name="Kim K."/>
            <person name="Lee Y."/>
            <person name="Linde M.K."/>
            <person name="Lopez M.B."/>
            <person name="Pangalila E."/>
            <person name="Parker M.A."/>
            <person name="Specht R.C."/>
            <person name="Teng M.C."/>
            <person name="Toledo B."/>
            <person name="Tran S."/>
            <person name="Yu H."/>
            <person name="Kalaj N."/>
            <person name="Muthiah A.S."/>
            <person name="Dean N.S."/>
            <person name="Diaz A."/>
            <person name="Garlena R.A."/>
            <person name="Russell D.A."/>
            <person name="Pope W.H."/>
            <person name="Jacobs-Sera D."/>
            <person name="Hatfull G.F."/>
        </authorList>
    </citation>
    <scope>NUCLEOTIDE SEQUENCE [LARGE SCALE GENOMIC DNA]</scope>
</reference>
<protein>
    <submittedName>
        <fullName evidence="1">Uncharacterized protein</fullName>
    </submittedName>
</protein>
<dbReference type="RefSeq" id="YP_009812695.1">
    <property type="nucleotide sequence ID" value="NC_048068.1"/>
</dbReference>
<dbReference type="EMBL" id="MH727556">
    <property type="protein sequence ID" value="AYB70199.1"/>
    <property type="molecule type" value="Genomic_DNA"/>
</dbReference>
<evidence type="ECO:0000313" key="1">
    <source>
        <dbReference type="EMBL" id="AYB70199.1"/>
    </source>
</evidence>
<proteinExistence type="predicted"/>
<dbReference type="KEGG" id="vg:55003764"/>
<organism evidence="1 2">
    <name type="scientific">Microbacterium phage OneinaGillian</name>
    <dbReference type="NCBI Taxonomy" id="2301604"/>
    <lineage>
        <taxon>Viruses</taxon>
        <taxon>Duplodnaviria</taxon>
        <taxon>Heunggongvirae</taxon>
        <taxon>Uroviricota</taxon>
        <taxon>Caudoviricetes</taxon>
        <taxon>Gillianvirus</taxon>
        <taxon>Gillianvirus oneinagillian</taxon>
    </lineage>
</organism>
<gene>
    <name evidence="1" type="primary">90</name>
    <name evidence="1" type="ORF">SEA_ONEIAGILLIAN_89</name>
</gene>
<sequence length="241" mass="27070">MDITTNDDWQWVGSEYKTAYATTSDPRVLAVIERDDEWGGGHVDGDIYAPAWYFDTWRGEINEAGSTFRDDASTHIMERLLEARGRFRYAHKHSDVMERWLKIFHETVLEQVKSSIDRETQVVILSTPTWREHVGGVAGDPLRKDALGGDVEAWEAALSGNVYGIGYATNESRLMDGDDIDFDAWTVDIESYGYLGEEYAKRAASDFEVGDPGLPEMLPLGDEPGFIEHTDRIANALADGR</sequence>
<keyword evidence="2" id="KW-1185">Reference proteome</keyword>
<dbReference type="GeneID" id="55003764"/>
<accession>A0A385UJF3</accession>
<evidence type="ECO:0000313" key="2">
    <source>
        <dbReference type="Proteomes" id="UP000279330"/>
    </source>
</evidence>